<sequence length="80" mass="8800">LPFVLFSEASPFPSLFCSCPPILSDSGTSEGWLVDTGLGILWLGLKMTVWSSKPRFAKAGLVVLRLGWLTPIWGFCGWVR</sequence>
<evidence type="ECO:0000313" key="2">
    <source>
        <dbReference type="Proteomes" id="UP000291084"/>
    </source>
</evidence>
<proteinExistence type="predicted"/>
<organism evidence="1 2">
    <name type="scientific">Vigna angularis var. angularis</name>
    <dbReference type="NCBI Taxonomy" id="157739"/>
    <lineage>
        <taxon>Eukaryota</taxon>
        <taxon>Viridiplantae</taxon>
        <taxon>Streptophyta</taxon>
        <taxon>Embryophyta</taxon>
        <taxon>Tracheophyta</taxon>
        <taxon>Spermatophyta</taxon>
        <taxon>Magnoliopsida</taxon>
        <taxon>eudicotyledons</taxon>
        <taxon>Gunneridae</taxon>
        <taxon>Pentapetalae</taxon>
        <taxon>rosids</taxon>
        <taxon>fabids</taxon>
        <taxon>Fabales</taxon>
        <taxon>Fabaceae</taxon>
        <taxon>Papilionoideae</taxon>
        <taxon>50 kb inversion clade</taxon>
        <taxon>NPAAA clade</taxon>
        <taxon>indigoferoid/millettioid clade</taxon>
        <taxon>Phaseoleae</taxon>
        <taxon>Vigna</taxon>
    </lineage>
</organism>
<keyword evidence="2" id="KW-1185">Reference proteome</keyword>
<dbReference type="EMBL" id="AP015037">
    <property type="protein sequence ID" value="BAT84100.1"/>
    <property type="molecule type" value="Genomic_DNA"/>
</dbReference>
<evidence type="ECO:0000313" key="1">
    <source>
        <dbReference type="EMBL" id="BAT84100.1"/>
    </source>
</evidence>
<accession>A0A0S3RU50</accession>
<name>A0A0S3RU50_PHAAN</name>
<gene>
    <name evidence="1" type="primary">Vigan.04G137500</name>
    <name evidence="1" type="ORF">VIGAN_04137500</name>
</gene>
<reference evidence="1 2" key="1">
    <citation type="journal article" date="2015" name="Sci. Rep.">
        <title>The power of single molecule real-time sequencing technology in the de novo assembly of a eukaryotic genome.</title>
        <authorList>
            <person name="Sakai H."/>
            <person name="Naito K."/>
            <person name="Ogiso-Tanaka E."/>
            <person name="Takahashi Y."/>
            <person name="Iseki K."/>
            <person name="Muto C."/>
            <person name="Satou K."/>
            <person name="Teruya K."/>
            <person name="Shiroma A."/>
            <person name="Shimoji M."/>
            <person name="Hirano T."/>
            <person name="Itoh T."/>
            <person name="Kaga A."/>
            <person name="Tomooka N."/>
        </authorList>
    </citation>
    <scope>NUCLEOTIDE SEQUENCE [LARGE SCALE GENOMIC DNA]</scope>
    <source>
        <strain evidence="2">cv. Shumari</strain>
    </source>
</reference>
<dbReference type="AlphaFoldDB" id="A0A0S3RU50"/>
<protein>
    <submittedName>
        <fullName evidence="1">Uncharacterized protein</fullName>
    </submittedName>
</protein>
<dbReference type="Proteomes" id="UP000291084">
    <property type="component" value="Chromosome 4"/>
</dbReference>
<feature type="non-terminal residue" evidence="1">
    <location>
        <position position="1"/>
    </location>
</feature>